<dbReference type="InterPro" id="IPR046848">
    <property type="entry name" value="E_motif"/>
</dbReference>
<evidence type="ECO:0000256" key="1">
    <source>
        <dbReference type="ARBA" id="ARBA00022737"/>
    </source>
</evidence>
<evidence type="ECO:0000313" key="4">
    <source>
        <dbReference type="Proteomes" id="UP001140949"/>
    </source>
</evidence>
<reference evidence="3" key="1">
    <citation type="journal article" date="2023" name="GigaByte">
        <title>Genome assembly of the bearded iris, Iris pallida Lam.</title>
        <authorList>
            <person name="Bruccoleri R.E."/>
            <person name="Oakeley E.J."/>
            <person name="Faust A.M.E."/>
            <person name="Altorfer M."/>
            <person name="Dessus-Babus S."/>
            <person name="Burckhardt D."/>
            <person name="Oertli M."/>
            <person name="Naumann U."/>
            <person name="Petersen F."/>
            <person name="Wong J."/>
        </authorList>
    </citation>
    <scope>NUCLEOTIDE SEQUENCE</scope>
    <source>
        <strain evidence="3">GSM-AAB239-AS_SAM_17_03QT</strain>
    </source>
</reference>
<dbReference type="InterPro" id="IPR011990">
    <property type="entry name" value="TPR-like_helical_dom_sf"/>
</dbReference>
<dbReference type="Pfam" id="PF01535">
    <property type="entry name" value="PPR"/>
    <property type="match status" value="5"/>
</dbReference>
<proteinExistence type="predicted"/>
<keyword evidence="4" id="KW-1185">Reference proteome</keyword>
<dbReference type="Pfam" id="PF20431">
    <property type="entry name" value="E_motif"/>
    <property type="match status" value="1"/>
</dbReference>
<comment type="caution">
    <text evidence="3">The sequence shown here is derived from an EMBL/GenBank/DDBJ whole genome shotgun (WGS) entry which is preliminary data.</text>
</comment>
<feature type="repeat" description="PPR" evidence="2">
    <location>
        <begin position="586"/>
        <end position="620"/>
    </location>
</feature>
<dbReference type="GO" id="GO:0009451">
    <property type="term" value="P:RNA modification"/>
    <property type="evidence" value="ECO:0007669"/>
    <property type="project" value="InterPro"/>
</dbReference>
<reference evidence="3" key="2">
    <citation type="submission" date="2023-04" db="EMBL/GenBank/DDBJ databases">
        <authorList>
            <person name="Bruccoleri R.E."/>
            <person name="Oakeley E.J."/>
            <person name="Faust A.-M."/>
            <person name="Dessus-Babus S."/>
            <person name="Altorfer M."/>
            <person name="Burckhardt D."/>
            <person name="Oertli M."/>
            <person name="Naumann U."/>
            <person name="Petersen F."/>
            <person name="Wong J."/>
        </authorList>
    </citation>
    <scope>NUCLEOTIDE SEQUENCE</scope>
    <source>
        <strain evidence="3">GSM-AAB239-AS_SAM_17_03QT</strain>
        <tissue evidence="3">Leaf</tissue>
    </source>
</reference>
<dbReference type="Pfam" id="PF13041">
    <property type="entry name" value="PPR_2"/>
    <property type="match status" value="3"/>
</dbReference>
<dbReference type="GO" id="GO:0003723">
    <property type="term" value="F:RNA binding"/>
    <property type="evidence" value="ECO:0007669"/>
    <property type="project" value="InterPro"/>
</dbReference>
<dbReference type="FunFam" id="1.25.40.10:FF:000090">
    <property type="entry name" value="Pentatricopeptide repeat-containing protein, chloroplastic"/>
    <property type="match status" value="1"/>
</dbReference>
<dbReference type="FunFam" id="1.25.40.10:FF:000682">
    <property type="entry name" value="Pentatricopeptide repeat-containing protein At3g16610"/>
    <property type="match status" value="1"/>
</dbReference>
<feature type="repeat" description="PPR" evidence="2">
    <location>
        <begin position="278"/>
        <end position="312"/>
    </location>
</feature>
<feature type="repeat" description="PPR" evidence="2">
    <location>
        <begin position="483"/>
        <end position="517"/>
    </location>
</feature>
<keyword evidence="1" id="KW-0677">Repeat</keyword>
<dbReference type="PANTHER" id="PTHR47926">
    <property type="entry name" value="PENTATRICOPEPTIDE REPEAT-CONTAINING PROTEIN"/>
    <property type="match status" value="1"/>
</dbReference>
<dbReference type="Proteomes" id="UP001140949">
    <property type="component" value="Unassembled WGS sequence"/>
</dbReference>
<dbReference type="Gene3D" id="1.25.40.10">
    <property type="entry name" value="Tetratricopeptide repeat domain"/>
    <property type="match status" value="6"/>
</dbReference>
<feature type="repeat" description="PPR" evidence="2">
    <location>
        <begin position="175"/>
        <end position="209"/>
    </location>
</feature>
<feature type="repeat" description="PPR" evidence="2">
    <location>
        <begin position="821"/>
        <end position="856"/>
    </location>
</feature>
<feature type="repeat" description="PPR" evidence="2">
    <location>
        <begin position="786"/>
        <end position="820"/>
    </location>
</feature>
<sequence length="970" mass="105752">MASVDPCSRFTLLLRNCKTIDHLSTIHAHLILTGLVETHRHLALQTIHHYLSFGLLQPAVSTYHSLHEPPPLPLQNSVIRCLSNHGHHAALLSLYSRSQRPGSSRRSDNYTYPFVLKACAALPGLLRAGKEVHCAVFRTGHARNVVVQTALVDMYAKAGRMAWSRSVFDGIPDKDLVSWNAMISGYASNGYDREALREFRAMRVDGGLRPSASTFVSVVPLGGSKKLGRSLHCFALKLGVLGDASLVPTLIMMYAAGAGLEDLAAARMLFDDATESKDLVSWNAMVSAYSQSGRSDEAVEVFRLMQRKGVRPNFVTMVSVLQSCGGDLLAGSRRGELVHATGIKLGLTDRASVVTSLVSMYGRSGEMDAAKCLFDELAGKNLLLYNSMVSACLHNWLPDMGLAIFRDMLLVEGLLPDAVSVIGAISACSTTNDLRSGKSAHAYTLRRGFDSNTNVMNTLLALYSDCDRFDDALKLFATIRARNAVTWNTVISGWARIGDTEASVASFQQMQQNEVEFDSITMISMVANFNRPEDLYHGMSFHSLVIKAGYESDTSLKNALVTMYTNCGDVEAGSLLFGSLSSRRRTVVSWNALLTGYRKNNMLGYVMNVYDRMRKDGQKPNSVTLLNLLPSCETELQGKSIHGFAVRNFTKLEPSLLTSTMCMYARFEKFSSCSLLFEMVDKNNNIASWNTAMSVCIQSKDVELAVASFKKMLGMGLEPDAVTMLVLASACSLTGSLVLAQCVTSSAIRRGFAKNTAVINAFIDMYARCGGLTFARELFDGLEARDSITWSSMINACGMHGEGEAAIGLFSEMQGAGVEPDDVSFVSVLSACSHAGLVEQGRRVFESMARVHGIEPRLKHFACMVDLLGRSGHLEEAYDMVKGLLPSDRACATALLESLLGACRSHSNAQVGVAVGELVLSMRPRSAGSRVLLSNIYAATERWRDSGRLRSDMDERGLKKDPGFSLIDVK</sequence>
<dbReference type="InterPro" id="IPR002885">
    <property type="entry name" value="PPR_rpt"/>
</dbReference>
<accession>A0AAX6HN66</accession>
<feature type="repeat" description="PPR" evidence="2">
    <location>
        <begin position="685"/>
        <end position="719"/>
    </location>
</feature>
<organism evidence="3 4">
    <name type="scientific">Iris pallida</name>
    <name type="common">Sweet iris</name>
    <dbReference type="NCBI Taxonomy" id="29817"/>
    <lineage>
        <taxon>Eukaryota</taxon>
        <taxon>Viridiplantae</taxon>
        <taxon>Streptophyta</taxon>
        <taxon>Embryophyta</taxon>
        <taxon>Tracheophyta</taxon>
        <taxon>Spermatophyta</taxon>
        <taxon>Magnoliopsida</taxon>
        <taxon>Liliopsida</taxon>
        <taxon>Asparagales</taxon>
        <taxon>Iridaceae</taxon>
        <taxon>Iridoideae</taxon>
        <taxon>Irideae</taxon>
        <taxon>Iris</taxon>
    </lineage>
</organism>
<protein>
    <submittedName>
        <fullName evidence="3">Pentatricopeptide repeat-containing protein-like</fullName>
    </submittedName>
</protein>
<dbReference type="NCBIfam" id="TIGR00756">
    <property type="entry name" value="PPR"/>
    <property type="match status" value="6"/>
</dbReference>
<dbReference type="PANTHER" id="PTHR47926:SF544">
    <property type="entry name" value="PENTACOTRIPEPTIDE-REPEAT REGION OF PRORP DOMAIN-CONTAINING PROTEIN"/>
    <property type="match status" value="1"/>
</dbReference>
<gene>
    <name evidence="3" type="ORF">M6B38_304125</name>
</gene>
<dbReference type="AlphaFoldDB" id="A0AAX6HN66"/>
<name>A0AAX6HN66_IRIPA</name>
<dbReference type="EMBL" id="JANAVB010008197">
    <property type="protein sequence ID" value="KAJ6842014.1"/>
    <property type="molecule type" value="Genomic_DNA"/>
</dbReference>
<evidence type="ECO:0000256" key="2">
    <source>
        <dbReference type="PROSITE-ProRule" id="PRU00708"/>
    </source>
</evidence>
<evidence type="ECO:0000313" key="3">
    <source>
        <dbReference type="EMBL" id="KAJ6842014.1"/>
    </source>
</evidence>
<dbReference type="PROSITE" id="PS51375">
    <property type="entry name" value="PPR"/>
    <property type="match status" value="7"/>
</dbReference>
<dbReference type="InterPro" id="IPR046960">
    <property type="entry name" value="PPR_At4g14850-like_plant"/>
</dbReference>